<keyword evidence="2" id="KW-1185">Reference proteome</keyword>
<dbReference type="AlphaFoldDB" id="A0A366R9T4"/>
<accession>A0A366R9T4</accession>
<proteinExistence type="predicted"/>
<dbReference type="Proteomes" id="UP000253153">
    <property type="component" value="Unassembled WGS sequence"/>
</dbReference>
<dbReference type="GeneID" id="41997860"/>
<dbReference type="EMBL" id="QKXC01000189">
    <property type="protein sequence ID" value="RBR12935.1"/>
    <property type="molecule type" value="Genomic_DNA"/>
</dbReference>
<reference evidence="1 2" key="1">
    <citation type="submission" date="2018-06" db="EMBL/GenBank/DDBJ databases">
        <title>Fusarium incarnatum-equiseti species complex species 28.</title>
        <authorList>
            <person name="Gardiner D.M."/>
        </authorList>
    </citation>
    <scope>NUCLEOTIDE SEQUENCE [LARGE SCALE GENOMIC DNA]</scope>
    <source>
        <strain evidence="1 2">FIESC_28</strain>
    </source>
</reference>
<protein>
    <submittedName>
        <fullName evidence="1">Uncharacterized protein</fullName>
    </submittedName>
</protein>
<sequence length="90" mass="9580">MAHIRSVTNFANTSNILDISRHITDIPMGPLNVALVLAKLVDGALVDESINSASVTREALPPPAVPKAKPDALPLCWAKVDGKAAKRETR</sequence>
<gene>
    <name evidence="1" type="ORF">FIESC28_08426</name>
</gene>
<comment type="caution">
    <text evidence="1">The sequence shown here is derived from an EMBL/GenBank/DDBJ whole genome shotgun (WGS) entry which is preliminary data.</text>
</comment>
<evidence type="ECO:0000313" key="1">
    <source>
        <dbReference type="EMBL" id="RBR12935.1"/>
    </source>
</evidence>
<organism evidence="1 2">
    <name type="scientific">Fusarium coffeatum</name>
    <dbReference type="NCBI Taxonomy" id="231269"/>
    <lineage>
        <taxon>Eukaryota</taxon>
        <taxon>Fungi</taxon>
        <taxon>Dikarya</taxon>
        <taxon>Ascomycota</taxon>
        <taxon>Pezizomycotina</taxon>
        <taxon>Sordariomycetes</taxon>
        <taxon>Hypocreomycetidae</taxon>
        <taxon>Hypocreales</taxon>
        <taxon>Nectriaceae</taxon>
        <taxon>Fusarium</taxon>
        <taxon>Fusarium incarnatum-equiseti species complex</taxon>
    </lineage>
</organism>
<evidence type="ECO:0000313" key="2">
    <source>
        <dbReference type="Proteomes" id="UP000253153"/>
    </source>
</evidence>
<dbReference type="RefSeq" id="XP_031013424.1">
    <property type="nucleotide sequence ID" value="XM_031162564.1"/>
</dbReference>
<name>A0A366R9T4_9HYPO</name>